<dbReference type="InterPro" id="IPR025263">
    <property type="entry name" value="YhdP_central"/>
</dbReference>
<dbReference type="InterPro" id="IPR011836">
    <property type="entry name" value="YhdP"/>
</dbReference>
<gene>
    <name evidence="4" type="ORF">MARGE09_P1857</name>
</gene>
<dbReference type="EMBL" id="AP023086">
    <property type="protein sequence ID" value="BCD97656.1"/>
    <property type="molecule type" value="Genomic_DNA"/>
</dbReference>
<feature type="region of interest" description="Disordered" evidence="1">
    <location>
        <begin position="1312"/>
        <end position="1339"/>
    </location>
</feature>
<proteinExistence type="predicted"/>
<dbReference type="Proteomes" id="UP001320119">
    <property type="component" value="Chromosome"/>
</dbReference>
<evidence type="ECO:0000313" key="4">
    <source>
        <dbReference type="EMBL" id="BCD97656.1"/>
    </source>
</evidence>
<evidence type="ECO:0000259" key="3">
    <source>
        <dbReference type="Pfam" id="PF13116"/>
    </source>
</evidence>
<organism evidence="4 5">
    <name type="scientific">Marinagarivorans cellulosilyticus</name>
    <dbReference type="NCBI Taxonomy" id="2721545"/>
    <lineage>
        <taxon>Bacteria</taxon>
        <taxon>Pseudomonadati</taxon>
        <taxon>Pseudomonadota</taxon>
        <taxon>Gammaproteobacteria</taxon>
        <taxon>Cellvibrionales</taxon>
        <taxon>Cellvibrionaceae</taxon>
        <taxon>Marinagarivorans</taxon>
    </lineage>
</organism>
<dbReference type="PANTHER" id="PTHR38690:SF1">
    <property type="entry name" value="PROTEASE"/>
    <property type="match status" value="1"/>
</dbReference>
<accession>A0AAN1WHE4</accession>
<feature type="compositionally biased region" description="Polar residues" evidence="1">
    <location>
        <begin position="1329"/>
        <end position="1339"/>
    </location>
</feature>
<keyword evidence="5" id="KW-1185">Reference proteome</keyword>
<evidence type="ECO:0000313" key="5">
    <source>
        <dbReference type="Proteomes" id="UP001320119"/>
    </source>
</evidence>
<feature type="transmembrane region" description="Helical" evidence="2">
    <location>
        <begin position="12"/>
        <end position="34"/>
    </location>
</feature>
<sequence>MKLVSRRSLQTFVRIVWGTTVFLVILLAVCVQLGRTAFPYLNDYKSLLEDQLSLRLNSTITVGEIQASWDGLRPAITLLNVRVSGGPYEGQLHAEQLSAQINLLATFKDWRLALGKLDFEGLRAEMVQSEDGSWAVVGLPQSSAGDSNFTIDDPLDIFLFGRRLELNETSLVMRFRTGHTAEMTIPSVSLENDANFHRLKAKVDVDKDSNAFYLVVEGQGDPRDDKNFEARGYLQLQQFPLQKVVAATGLHKGLDIEPGLWSDGSRMDFQLWFEGSTAKGMDFSGGGKASGLPFKLPGEAEAPAIPQFKFTGRWDKQNGLFAQIANLGLTWPQAEIPPLDIELRAGLNTPAQLRIRELDVTAWSQAVGALKLNNVVAKLQDLLKPGGTLRDIGVTVTTAEQGYFHLQANVFDAAVESWQGAPQVRHATGFVESTAFKGRMVIDANDGFVMHYPIVYKKPLDFYQASGEVAWFVNLESSMVYVTSGLLNLKGESGEGAGYLYLSLPTKRLDNIEPEMTLVVGMRESVARYHEAYVPYTIPDSLYNWLGQSIKDGDLTDGGFIYRGSLLGAPMRPRSLQLSMKIHSGELAFDPAWPVLKNADASLLVDDLGLAVTIDKGELLGNTLTGGRVALVESDDNKMALSITGNASGDAKSALALLRSSPVQDIAGEALAQFQAAGSYNGSVELFIPLDGGLNDGWQDIQASLDDGVFQLPALDLTFNAVKGDIRYHTKEGLTAKDITATLWQQPVQGHLITESDEAGRVLNLAFSGVADVVDLKGWLNRPIFNYIHGQANVSGELTLPFDHPTQGVALELTSQLEGVELNFPAPYSKPAHQAHELTVEYEAPRHSPLSYISVRSAFDISSQMMMEGGAIKAMDVSFSEPNRLREGSIRLHGNVGDIDAGPWSDFVLEYIDALTQSPPGGVLADTATQVNTKAAKAPIFSMALRANTVTLGELVVDHVALWGRELEDSWYFDLETPKAVANYQRFNDDRPDQLHFEYLHLPSTGEETDPQREKQSFLANVALEHLEPMDVRIDELAFGGEGWGHIAFDYRPERRGLVAKRIRGNIRGLKTTDGTLAIYKRSENEWESSFSGAINTANVGDVLENFDYPRALVSDTATFDVSLNWPGHPDQLNLNSLAGTVELQLNNGHFIQGETGDDRSLLKLISLLNFDTLVRRLRLDFSDLRPEGLSYDSVSGKLYFEKETVKIKAQTPLIVDTTSADLQLVGDIGLASQTIDSQLVATLPIAGNLAVAAALTAGLPAAVGVYVVGKLFKEQVDELASVRYNVTGSWEEPKLEVDKIFEAHASGRAENKQVPLELEQLYPPPEPTKNSTNDSAKN</sequence>
<dbReference type="KEGG" id="marq:MARGE09_P1857"/>
<dbReference type="PANTHER" id="PTHR38690">
    <property type="entry name" value="PROTEASE-RELATED"/>
    <property type="match status" value="1"/>
</dbReference>
<dbReference type="RefSeq" id="WP_236987118.1">
    <property type="nucleotide sequence ID" value="NZ_AP023086.1"/>
</dbReference>
<protein>
    <recommendedName>
        <fullName evidence="3">YhdP central domain-containing protein</fullName>
    </recommendedName>
</protein>
<feature type="domain" description="YhdP central" evidence="3">
    <location>
        <begin position="12"/>
        <end position="1295"/>
    </location>
</feature>
<keyword evidence="2" id="KW-0472">Membrane</keyword>
<evidence type="ECO:0000256" key="2">
    <source>
        <dbReference type="SAM" id="Phobius"/>
    </source>
</evidence>
<name>A0AAN1WHE4_9GAMM</name>
<keyword evidence="2" id="KW-1133">Transmembrane helix</keyword>
<evidence type="ECO:0000256" key="1">
    <source>
        <dbReference type="SAM" id="MobiDB-lite"/>
    </source>
</evidence>
<keyword evidence="2" id="KW-0812">Transmembrane</keyword>
<reference evidence="4 5" key="1">
    <citation type="journal article" date="2022" name="IScience">
        <title>An ultrasensitive nanofiber-based assay for enzymatic hydrolysis and deep-sea microbial degradation of cellulose.</title>
        <authorList>
            <person name="Tsudome M."/>
            <person name="Tachioka M."/>
            <person name="Miyazaki M."/>
            <person name="Uchimura K."/>
            <person name="Tsuda M."/>
            <person name="Takaki Y."/>
            <person name="Deguchi S."/>
        </authorList>
    </citation>
    <scope>NUCLEOTIDE SEQUENCE [LARGE SCALE GENOMIC DNA]</scope>
    <source>
        <strain evidence="4 5">GE09</strain>
    </source>
</reference>
<dbReference type="Pfam" id="PF13116">
    <property type="entry name" value="YhdP"/>
    <property type="match status" value="1"/>
</dbReference>